<comment type="similarity">
    <text evidence="1">Belongs to the cytochrome P450 family.</text>
</comment>
<dbReference type="GO" id="GO:0004497">
    <property type="term" value="F:monooxygenase activity"/>
    <property type="evidence" value="ECO:0007669"/>
    <property type="project" value="InterPro"/>
</dbReference>
<accession>A0A401TA68</accession>
<dbReference type="SUPFAM" id="SSF48264">
    <property type="entry name" value="Cytochrome P450"/>
    <property type="match status" value="1"/>
</dbReference>
<dbReference type="Gene3D" id="1.10.630.10">
    <property type="entry name" value="Cytochrome P450"/>
    <property type="match status" value="1"/>
</dbReference>
<gene>
    <name evidence="2" type="ORF">chiPu_0023696</name>
</gene>
<comment type="caution">
    <text evidence="2">The sequence shown here is derived from an EMBL/GenBank/DDBJ whole genome shotgun (WGS) entry which is preliminary data.</text>
</comment>
<sequence length="59" mass="6868">IYDVAPIIGYIPGPHQRLFKVQAEIDAVIQDFIQQHKDTLHGEEVRDFSDVYLLEMKKV</sequence>
<dbReference type="Proteomes" id="UP000287033">
    <property type="component" value="Unassembled WGS sequence"/>
</dbReference>
<keyword evidence="3" id="KW-1185">Reference proteome</keyword>
<evidence type="ECO:0000256" key="1">
    <source>
        <dbReference type="ARBA" id="ARBA00010617"/>
    </source>
</evidence>
<dbReference type="STRING" id="137246.A0A401TA68"/>
<dbReference type="GO" id="GO:0016705">
    <property type="term" value="F:oxidoreductase activity, acting on paired donors, with incorporation or reduction of molecular oxygen"/>
    <property type="evidence" value="ECO:0007669"/>
    <property type="project" value="InterPro"/>
</dbReference>
<protein>
    <submittedName>
        <fullName evidence="2">Uncharacterized protein</fullName>
    </submittedName>
</protein>
<dbReference type="EMBL" id="BEZZ01025267">
    <property type="protein sequence ID" value="GCC39566.1"/>
    <property type="molecule type" value="Genomic_DNA"/>
</dbReference>
<proteinExistence type="inferred from homology"/>
<organism evidence="2 3">
    <name type="scientific">Chiloscyllium punctatum</name>
    <name type="common">Brownbanded bambooshark</name>
    <name type="synonym">Hemiscyllium punctatum</name>
    <dbReference type="NCBI Taxonomy" id="137246"/>
    <lineage>
        <taxon>Eukaryota</taxon>
        <taxon>Metazoa</taxon>
        <taxon>Chordata</taxon>
        <taxon>Craniata</taxon>
        <taxon>Vertebrata</taxon>
        <taxon>Chondrichthyes</taxon>
        <taxon>Elasmobranchii</taxon>
        <taxon>Galeomorphii</taxon>
        <taxon>Galeoidea</taxon>
        <taxon>Orectolobiformes</taxon>
        <taxon>Hemiscylliidae</taxon>
        <taxon>Chiloscyllium</taxon>
    </lineage>
</organism>
<dbReference type="InterPro" id="IPR036396">
    <property type="entry name" value="Cyt_P450_sf"/>
</dbReference>
<dbReference type="GO" id="GO:0005506">
    <property type="term" value="F:iron ion binding"/>
    <property type="evidence" value="ECO:0007669"/>
    <property type="project" value="InterPro"/>
</dbReference>
<feature type="non-terminal residue" evidence="2">
    <location>
        <position position="1"/>
    </location>
</feature>
<dbReference type="GO" id="GO:0020037">
    <property type="term" value="F:heme binding"/>
    <property type="evidence" value="ECO:0007669"/>
    <property type="project" value="InterPro"/>
</dbReference>
<reference evidence="2 3" key="1">
    <citation type="journal article" date="2018" name="Nat. Ecol. Evol.">
        <title>Shark genomes provide insights into elasmobranch evolution and the origin of vertebrates.</title>
        <authorList>
            <person name="Hara Y"/>
            <person name="Yamaguchi K"/>
            <person name="Onimaru K"/>
            <person name="Kadota M"/>
            <person name="Koyanagi M"/>
            <person name="Keeley SD"/>
            <person name="Tatsumi K"/>
            <person name="Tanaka K"/>
            <person name="Motone F"/>
            <person name="Kageyama Y"/>
            <person name="Nozu R"/>
            <person name="Adachi N"/>
            <person name="Nishimura O"/>
            <person name="Nakagawa R"/>
            <person name="Tanegashima C"/>
            <person name="Kiyatake I"/>
            <person name="Matsumoto R"/>
            <person name="Murakumo K"/>
            <person name="Nishida K"/>
            <person name="Terakita A"/>
            <person name="Kuratani S"/>
            <person name="Sato K"/>
            <person name="Hyodo S Kuraku.S."/>
        </authorList>
    </citation>
    <scope>NUCLEOTIDE SEQUENCE [LARGE SCALE GENOMIC DNA]</scope>
</reference>
<name>A0A401TA68_CHIPU</name>
<dbReference type="InterPro" id="IPR001128">
    <property type="entry name" value="Cyt_P450"/>
</dbReference>
<dbReference type="AlphaFoldDB" id="A0A401TA68"/>
<dbReference type="Pfam" id="PF00067">
    <property type="entry name" value="p450"/>
    <property type="match status" value="1"/>
</dbReference>
<evidence type="ECO:0000313" key="3">
    <source>
        <dbReference type="Proteomes" id="UP000287033"/>
    </source>
</evidence>
<dbReference type="OrthoDB" id="2789670at2759"/>
<evidence type="ECO:0000313" key="2">
    <source>
        <dbReference type="EMBL" id="GCC39566.1"/>
    </source>
</evidence>